<dbReference type="PANTHER" id="PTHR10984">
    <property type="entry name" value="ENDOPLASMIC RETICULUM-GOLGI INTERMEDIATE COMPARTMENT PROTEIN"/>
    <property type="match status" value="1"/>
</dbReference>
<evidence type="ECO:0000313" key="4">
    <source>
        <dbReference type="Proteomes" id="UP000652761"/>
    </source>
</evidence>
<evidence type="ECO:0000313" key="3">
    <source>
        <dbReference type="EMBL" id="MQL98406.1"/>
    </source>
</evidence>
<protein>
    <recommendedName>
        <fullName evidence="2">Endoplasmic reticulum vesicle transporter C-terminal domain-containing protein</fullName>
    </recommendedName>
</protein>
<keyword evidence="1" id="KW-0812">Transmembrane</keyword>
<dbReference type="InterPro" id="IPR012936">
    <property type="entry name" value="Erv_C"/>
</dbReference>
<feature type="transmembrane region" description="Helical" evidence="1">
    <location>
        <begin position="64"/>
        <end position="89"/>
    </location>
</feature>
<keyword evidence="1" id="KW-0472">Membrane</keyword>
<accession>A0A843VTS9</accession>
<dbReference type="AlphaFoldDB" id="A0A843VTS9"/>
<dbReference type="OrthoDB" id="270930at2759"/>
<feature type="domain" description="Endoplasmic reticulum vesicle transporter C-terminal" evidence="2">
    <location>
        <begin position="54"/>
        <end position="86"/>
    </location>
</feature>
<dbReference type="PANTHER" id="PTHR10984:SF56">
    <property type="entry name" value="ENDOPLASMIC RETICULUM-GOLGI INTERMEDIATE COMPARTMENT PROTEIN 3-LIKE"/>
    <property type="match status" value="1"/>
</dbReference>
<dbReference type="GO" id="GO:0005783">
    <property type="term" value="C:endoplasmic reticulum"/>
    <property type="evidence" value="ECO:0007669"/>
    <property type="project" value="TreeGrafter"/>
</dbReference>
<sequence>MIIFLCFRLKGLYRGMEEGLSIMNPTVVLVMVLKRQMMIVVTHVKKFVRHIKKKVIFTEENKSLLHVLTNICAIIGGIFTVSGIIDAFVYHGHRAIKRKIELMAAPLNAFQSGNKWLQNSPNPLFILFPLQ</sequence>
<reference evidence="3" key="1">
    <citation type="submission" date="2017-07" db="EMBL/GenBank/DDBJ databases">
        <title>Taro Niue Genome Assembly and Annotation.</title>
        <authorList>
            <person name="Atibalentja N."/>
            <person name="Keating K."/>
            <person name="Fields C.J."/>
        </authorList>
    </citation>
    <scope>NUCLEOTIDE SEQUENCE</scope>
    <source>
        <strain evidence="3">Niue_2</strain>
        <tissue evidence="3">Leaf</tissue>
    </source>
</reference>
<feature type="transmembrane region" description="Helical" evidence="1">
    <location>
        <begin position="21"/>
        <end position="44"/>
    </location>
</feature>
<dbReference type="Pfam" id="PF07970">
    <property type="entry name" value="COPIIcoated_ERV"/>
    <property type="match status" value="1"/>
</dbReference>
<dbReference type="GO" id="GO:0030134">
    <property type="term" value="C:COPII-coated ER to Golgi transport vesicle"/>
    <property type="evidence" value="ECO:0007669"/>
    <property type="project" value="TreeGrafter"/>
</dbReference>
<keyword evidence="1" id="KW-1133">Transmembrane helix</keyword>
<evidence type="ECO:0000259" key="2">
    <source>
        <dbReference type="Pfam" id="PF07970"/>
    </source>
</evidence>
<comment type="caution">
    <text evidence="3">The sequence shown here is derived from an EMBL/GenBank/DDBJ whole genome shotgun (WGS) entry which is preliminary data.</text>
</comment>
<dbReference type="InterPro" id="IPR045888">
    <property type="entry name" value="Erv"/>
</dbReference>
<proteinExistence type="predicted"/>
<name>A0A843VTS9_COLES</name>
<gene>
    <name evidence="3" type="ORF">Taro_031108</name>
</gene>
<organism evidence="3 4">
    <name type="scientific">Colocasia esculenta</name>
    <name type="common">Wild taro</name>
    <name type="synonym">Arum esculentum</name>
    <dbReference type="NCBI Taxonomy" id="4460"/>
    <lineage>
        <taxon>Eukaryota</taxon>
        <taxon>Viridiplantae</taxon>
        <taxon>Streptophyta</taxon>
        <taxon>Embryophyta</taxon>
        <taxon>Tracheophyta</taxon>
        <taxon>Spermatophyta</taxon>
        <taxon>Magnoliopsida</taxon>
        <taxon>Liliopsida</taxon>
        <taxon>Araceae</taxon>
        <taxon>Aroideae</taxon>
        <taxon>Colocasieae</taxon>
        <taxon>Colocasia</taxon>
    </lineage>
</organism>
<dbReference type="EMBL" id="NMUH01002183">
    <property type="protein sequence ID" value="MQL98406.1"/>
    <property type="molecule type" value="Genomic_DNA"/>
</dbReference>
<keyword evidence="4" id="KW-1185">Reference proteome</keyword>
<dbReference type="Proteomes" id="UP000652761">
    <property type="component" value="Unassembled WGS sequence"/>
</dbReference>
<evidence type="ECO:0000256" key="1">
    <source>
        <dbReference type="SAM" id="Phobius"/>
    </source>
</evidence>